<gene>
    <name evidence="1" type="ORF">V2W30_24735</name>
</gene>
<proteinExistence type="predicted"/>
<evidence type="ECO:0000313" key="1">
    <source>
        <dbReference type="EMBL" id="WWQ66217.1"/>
    </source>
</evidence>
<dbReference type="Proteomes" id="UP001432251">
    <property type="component" value="Chromosome"/>
</dbReference>
<reference evidence="1" key="1">
    <citation type="journal article" date="2025" name="Int. J. Syst. Evol. Microbiol.">
        <title>Streptomyces citrinus sp. nov., with yellow diffusible pigment.</title>
        <authorList>
            <person name="He Y."/>
            <person name="Yang E."/>
            <person name="Xu J."/>
            <person name="Sun Y."/>
            <person name="Sun L."/>
        </authorList>
    </citation>
    <scope>NUCLEOTIDE SEQUENCE</scope>
    <source>
        <strain evidence="1">Q6</strain>
    </source>
</reference>
<keyword evidence="2" id="KW-1185">Reference proteome</keyword>
<name>A0ACD5AG97_9ACTN</name>
<protein>
    <submittedName>
        <fullName evidence="1">Uncharacterized protein</fullName>
    </submittedName>
</protein>
<accession>A0ACD5AG97</accession>
<dbReference type="EMBL" id="CP146022">
    <property type="protein sequence ID" value="WWQ66217.1"/>
    <property type="molecule type" value="Genomic_DNA"/>
</dbReference>
<sequence length="200" mass="20500">MRLRGRLLGLLGLTAVLLSGCGIRSTEVPTDFGAAPTRVGCSLSHSDDVQGRAGGEFPVQVYLVCTSQLVTVDRTVTLELDSSSDRVLVAQALLAQLGKALTATEKEAGYSTDVAAATKVSGPLKGDPADALRLSTPPDDLSPNALAQIVCTFANSKVTTDGSDHVVLGGPAGDPLRSYECTDAVKARPGLIPAPAETVG</sequence>
<evidence type="ECO:0000313" key="2">
    <source>
        <dbReference type="Proteomes" id="UP001432251"/>
    </source>
</evidence>
<organism evidence="1 2">
    <name type="scientific">Streptomyces citrinus</name>
    <dbReference type="NCBI Taxonomy" id="3118173"/>
    <lineage>
        <taxon>Bacteria</taxon>
        <taxon>Bacillati</taxon>
        <taxon>Actinomycetota</taxon>
        <taxon>Actinomycetes</taxon>
        <taxon>Kitasatosporales</taxon>
        <taxon>Streptomycetaceae</taxon>
        <taxon>Streptomyces</taxon>
    </lineage>
</organism>